<dbReference type="Proteomes" id="UP000809290">
    <property type="component" value="Unassembled WGS sequence"/>
</dbReference>
<proteinExistence type="predicted"/>
<reference evidence="1 2" key="1">
    <citation type="submission" date="2021-01" db="EMBL/GenBank/DDBJ databases">
        <title>Sequencing the genomes of 1000 actinobacteria strains.</title>
        <authorList>
            <person name="Klenk H.-P."/>
        </authorList>
    </citation>
    <scope>NUCLEOTIDE SEQUENCE [LARGE SCALE GENOMIC DNA]</scope>
    <source>
        <strain evidence="1 2">DSM 13657</strain>
    </source>
</reference>
<dbReference type="EMBL" id="JAFBCP010000001">
    <property type="protein sequence ID" value="MBM7815332.1"/>
    <property type="molecule type" value="Genomic_DNA"/>
</dbReference>
<dbReference type="Gene3D" id="3.30.559.10">
    <property type="entry name" value="Chloramphenicol acetyltransferase-like domain"/>
    <property type="match status" value="1"/>
</dbReference>
<dbReference type="InterPro" id="IPR023213">
    <property type="entry name" value="CAT-like_dom_sf"/>
</dbReference>
<evidence type="ECO:0008006" key="3">
    <source>
        <dbReference type="Google" id="ProtNLM"/>
    </source>
</evidence>
<accession>A0ABS2SGE7</accession>
<protein>
    <recommendedName>
        <fullName evidence="3">Condensation domain-containing protein</fullName>
    </recommendedName>
</protein>
<evidence type="ECO:0000313" key="2">
    <source>
        <dbReference type="Proteomes" id="UP000809290"/>
    </source>
</evidence>
<gene>
    <name evidence="1" type="ORF">JOE56_000026</name>
</gene>
<evidence type="ECO:0000313" key="1">
    <source>
        <dbReference type="EMBL" id="MBM7815332.1"/>
    </source>
</evidence>
<dbReference type="SUPFAM" id="SSF52777">
    <property type="entry name" value="CoA-dependent acyltransferases"/>
    <property type="match status" value="1"/>
</dbReference>
<keyword evidence="2" id="KW-1185">Reference proteome</keyword>
<comment type="caution">
    <text evidence="1">The sequence shown here is derived from an EMBL/GenBank/DDBJ whole genome shotgun (WGS) entry which is preliminary data.</text>
</comment>
<name>A0ABS2SGE7_9MICO</name>
<organism evidence="1 2">
    <name type="scientific">Brevibacterium paucivorans</name>
    <dbReference type="NCBI Taxonomy" id="170994"/>
    <lineage>
        <taxon>Bacteria</taxon>
        <taxon>Bacillati</taxon>
        <taxon>Actinomycetota</taxon>
        <taxon>Actinomycetes</taxon>
        <taxon>Micrococcales</taxon>
        <taxon>Brevibacteriaceae</taxon>
        <taxon>Brevibacterium</taxon>
    </lineage>
</organism>
<sequence>MTSRSFEFSGPELDTLQQMLLRPNNTSLKAPLLYDVTGLDSDRVASAVTGVLARHTSLRSALTKTPQGETKLIERDPVSCAVRHYGIIDAHTARSLLRALADVPFTMNGGPLVCLIFVRRQSE</sequence>